<feature type="non-terminal residue" evidence="18">
    <location>
        <position position="602"/>
    </location>
</feature>
<dbReference type="GO" id="GO:0008240">
    <property type="term" value="F:tripeptidyl-peptidase activity"/>
    <property type="evidence" value="ECO:0007669"/>
    <property type="project" value="UniProtKB-EC"/>
</dbReference>
<feature type="active site" description="Charge relay system" evidence="15">
    <location>
        <position position="301"/>
    </location>
</feature>
<reference evidence="18 19" key="1">
    <citation type="submission" date="2018-05" db="EMBL/GenBank/DDBJ databases">
        <title>Draft genome sequence of Scytalidium lignicola DSM 105466, a ubiquitous saprotrophic fungus.</title>
        <authorList>
            <person name="Buettner E."/>
            <person name="Gebauer A.M."/>
            <person name="Hofrichter M."/>
            <person name="Liers C."/>
            <person name="Kellner H."/>
        </authorList>
    </citation>
    <scope>NUCLEOTIDE SEQUENCE [LARGE SCALE GENOMIC DNA]</scope>
    <source>
        <strain evidence="18 19">DSM 105466</strain>
    </source>
</reference>
<dbReference type="Gene3D" id="3.40.50.200">
    <property type="entry name" value="Peptidase S8/S53 domain"/>
    <property type="match status" value="1"/>
</dbReference>
<feature type="domain" description="Peptidase S53" evidence="17">
    <location>
        <begin position="216"/>
        <end position="602"/>
    </location>
</feature>
<evidence type="ECO:0000256" key="5">
    <source>
        <dbReference type="ARBA" id="ARBA00022525"/>
    </source>
</evidence>
<evidence type="ECO:0000313" key="18">
    <source>
        <dbReference type="EMBL" id="RFU25106.1"/>
    </source>
</evidence>
<dbReference type="Proteomes" id="UP000258309">
    <property type="component" value="Unassembled WGS sequence"/>
</dbReference>
<comment type="caution">
    <text evidence="18">The sequence shown here is derived from an EMBL/GenBank/DDBJ whole genome shotgun (WGS) entry which is preliminary data.</text>
</comment>
<dbReference type="Pfam" id="PF00082">
    <property type="entry name" value="Peptidase_S8"/>
    <property type="match status" value="1"/>
</dbReference>
<dbReference type="CDD" id="cd11377">
    <property type="entry name" value="Pro-peptidase_S53"/>
    <property type="match status" value="1"/>
</dbReference>
<keyword evidence="6 15" id="KW-0645">Protease</keyword>
<protein>
    <recommendedName>
        <fullName evidence="4">tripeptidyl-peptidase II</fullName>
        <ecNumber evidence="4">3.4.14.10</ecNumber>
    </recommendedName>
</protein>
<keyword evidence="8 16" id="KW-0732">Signal</keyword>
<dbReference type="CDD" id="cd04056">
    <property type="entry name" value="Peptidases_S53"/>
    <property type="match status" value="1"/>
</dbReference>
<comment type="subcellular location">
    <subcellularLocation>
        <location evidence="3">Secreted</location>
        <location evidence="3">Extracellular space</location>
    </subcellularLocation>
</comment>
<dbReference type="EMBL" id="NCSJ02000363">
    <property type="protein sequence ID" value="RFU25106.1"/>
    <property type="molecule type" value="Genomic_DNA"/>
</dbReference>
<evidence type="ECO:0000256" key="1">
    <source>
        <dbReference type="ARBA" id="ARBA00001910"/>
    </source>
</evidence>
<dbReference type="SMART" id="SM00944">
    <property type="entry name" value="Pro-kuma_activ"/>
    <property type="match status" value="1"/>
</dbReference>
<dbReference type="PANTHER" id="PTHR14218:SF39">
    <property type="entry name" value="PEPTIDASE S53 DOMAIN-CONTAINING PROTEIN"/>
    <property type="match status" value="1"/>
</dbReference>
<dbReference type="Pfam" id="PF09286">
    <property type="entry name" value="Pro-kuma_activ"/>
    <property type="match status" value="1"/>
</dbReference>
<dbReference type="InterPro" id="IPR000209">
    <property type="entry name" value="Peptidase_S8/S53_dom"/>
</dbReference>
<keyword evidence="12" id="KW-0843">Virulence</keyword>
<evidence type="ECO:0000256" key="8">
    <source>
        <dbReference type="ARBA" id="ARBA00022729"/>
    </source>
</evidence>
<dbReference type="EC" id="3.4.14.10" evidence="4"/>
<evidence type="ECO:0000256" key="12">
    <source>
        <dbReference type="ARBA" id="ARBA00023026"/>
    </source>
</evidence>
<evidence type="ECO:0000313" key="19">
    <source>
        <dbReference type="Proteomes" id="UP000258309"/>
    </source>
</evidence>
<dbReference type="InterPro" id="IPR036852">
    <property type="entry name" value="Peptidase_S8/S53_dom_sf"/>
</dbReference>
<evidence type="ECO:0000256" key="4">
    <source>
        <dbReference type="ARBA" id="ARBA00012462"/>
    </source>
</evidence>
<gene>
    <name evidence="18" type="ORF">B7463_g11230</name>
</gene>
<dbReference type="PANTHER" id="PTHR14218">
    <property type="entry name" value="PROTEASE S8 TRIPEPTIDYL PEPTIDASE I CLN2"/>
    <property type="match status" value="1"/>
</dbReference>
<keyword evidence="19" id="KW-1185">Reference proteome</keyword>
<dbReference type="GO" id="GO:0004252">
    <property type="term" value="F:serine-type endopeptidase activity"/>
    <property type="evidence" value="ECO:0007669"/>
    <property type="project" value="UniProtKB-UniRule"/>
</dbReference>
<evidence type="ECO:0000256" key="2">
    <source>
        <dbReference type="ARBA" id="ARBA00002451"/>
    </source>
</evidence>
<feature type="binding site" evidence="15">
    <location>
        <position position="571"/>
    </location>
    <ligand>
        <name>Ca(2+)</name>
        <dbReference type="ChEBI" id="CHEBI:29108"/>
    </ligand>
</feature>
<dbReference type="PROSITE" id="PS00138">
    <property type="entry name" value="SUBTILASE_SER"/>
    <property type="match status" value="1"/>
</dbReference>
<dbReference type="GO" id="GO:0005576">
    <property type="term" value="C:extracellular region"/>
    <property type="evidence" value="ECO:0007669"/>
    <property type="project" value="UniProtKB-SubCell"/>
</dbReference>
<keyword evidence="13" id="KW-0865">Zymogen</keyword>
<dbReference type="InterPro" id="IPR015366">
    <property type="entry name" value="S53_propep"/>
</dbReference>
<dbReference type="InterPro" id="IPR050819">
    <property type="entry name" value="Tripeptidyl-peptidase_I"/>
</dbReference>
<evidence type="ECO:0000256" key="6">
    <source>
        <dbReference type="ARBA" id="ARBA00022670"/>
    </source>
</evidence>
<dbReference type="PROSITE" id="PS51695">
    <property type="entry name" value="SEDOLISIN"/>
    <property type="match status" value="1"/>
</dbReference>
<comment type="function">
    <text evidence="2">Secreted tripeptidyl-peptidase which degrades proteins at acidic pHs and is involved in virulence.</text>
</comment>
<evidence type="ECO:0000256" key="11">
    <source>
        <dbReference type="ARBA" id="ARBA00022837"/>
    </source>
</evidence>
<keyword evidence="10 15" id="KW-0720">Serine protease</keyword>
<feature type="binding site" evidence="15">
    <location>
        <position position="591"/>
    </location>
    <ligand>
        <name>Ca(2+)</name>
        <dbReference type="ChEBI" id="CHEBI:29108"/>
    </ligand>
</feature>
<dbReference type="SUPFAM" id="SSF52743">
    <property type="entry name" value="Subtilisin-like"/>
    <property type="match status" value="1"/>
</dbReference>
<dbReference type="GO" id="GO:0006508">
    <property type="term" value="P:proteolysis"/>
    <property type="evidence" value="ECO:0007669"/>
    <property type="project" value="UniProtKB-KW"/>
</dbReference>
<proteinExistence type="predicted"/>
<feature type="active site" description="Charge relay system" evidence="15">
    <location>
        <position position="305"/>
    </location>
</feature>
<feature type="active site" description="Charge relay system" evidence="15">
    <location>
        <position position="528"/>
    </location>
</feature>
<feature type="binding site" evidence="15">
    <location>
        <position position="589"/>
    </location>
    <ligand>
        <name>Ca(2+)</name>
        <dbReference type="ChEBI" id="CHEBI:29108"/>
    </ligand>
</feature>
<evidence type="ECO:0000256" key="15">
    <source>
        <dbReference type="PROSITE-ProRule" id="PRU01032"/>
    </source>
</evidence>
<organism evidence="18 19">
    <name type="scientific">Scytalidium lignicola</name>
    <name type="common">Hyphomycete</name>
    <dbReference type="NCBI Taxonomy" id="5539"/>
    <lineage>
        <taxon>Eukaryota</taxon>
        <taxon>Fungi</taxon>
        <taxon>Dikarya</taxon>
        <taxon>Ascomycota</taxon>
        <taxon>Pezizomycotina</taxon>
        <taxon>Leotiomycetes</taxon>
        <taxon>Leotiomycetes incertae sedis</taxon>
        <taxon>Scytalidium</taxon>
    </lineage>
</organism>
<dbReference type="FunFam" id="3.40.50.200:FF:000015">
    <property type="entry name" value="Tripeptidyl peptidase A"/>
    <property type="match status" value="1"/>
</dbReference>
<dbReference type="OrthoDB" id="409122at2759"/>
<feature type="signal peptide" evidence="16">
    <location>
        <begin position="1"/>
        <end position="20"/>
    </location>
</feature>
<comment type="cofactor">
    <cofactor evidence="15">
        <name>Ca(2+)</name>
        <dbReference type="ChEBI" id="CHEBI:29108"/>
    </cofactor>
    <text evidence="15">Binds 1 Ca(2+) ion per subunit.</text>
</comment>
<name>A0A3E2GVH4_SCYLI</name>
<feature type="chain" id="PRO_5017603761" description="tripeptidyl-peptidase II" evidence="16">
    <location>
        <begin position="21"/>
        <end position="602"/>
    </location>
</feature>
<evidence type="ECO:0000256" key="14">
    <source>
        <dbReference type="ARBA" id="ARBA00023180"/>
    </source>
</evidence>
<dbReference type="InterPro" id="IPR023828">
    <property type="entry name" value="Peptidase_S8_Ser-AS"/>
</dbReference>
<keyword evidence="7 15" id="KW-0479">Metal-binding</keyword>
<evidence type="ECO:0000259" key="17">
    <source>
        <dbReference type="PROSITE" id="PS51695"/>
    </source>
</evidence>
<dbReference type="GO" id="GO:0046872">
    <property type="term" value="F:metal ion binding"/>
    <property type="evidence" value="ECO:0007669"/>
    <property type="project" value="UniProtKB-UniRule"/>
</dbReference>
<dbReference type="InterPro" id="IPR030400">
    <property type="entry name" value="Sedolisin_dom"/>
</dbReference>
<feature type="binding site" evidence="15">
    <location>
        <position position="570"/>
    </location>
    <ligand>
        <name>Ca(2+)</name>
        <dbReference type="ChEBI" id="CHEBI:29108"/>
    </ligand>
</feature>
<keyword evidence="11 15" id="KW-0106">Calcium</keyword>
<keyword evidence="5" id="KW-0964">Secreted</keyword>
<evidence type="ECO:0000256" key="9">
    <source>
        <dbReference type="ARBA" id="ARBA00022801"/>
    </source>
</evidence>
<comment type="catalytic activity">
    <reaction evidence="1">
        <text>Release of an N-terminal tripeptide from a polypeptide.</text>
        <dbReference type="EC" id="3.4.14.10"/>
    </reaction>
</comment>
<evidence type="ECO:0000256" key="16">
    <source>
        <dbReference type="SAM" id="SignalP"/>
    </source>
</evidence>
<feature type="non-terminal residue" evidence="18">
    <location>
        <position position="1"/>
    </location>
</feature>
<accession>A0A3E2GVH4</accession>
<evidence type="ECO:0000256" key="7">
    <source>
        <dbReference type="ARBA" id="ARBA00022723"/>
    </source>
</evidence>
<dbReference type="STRING" id="5539.A0A3E2GVH4"/>
<keyword evidence="9 15" id="KW-0378">Hydrolase</keyword>
<evidence type="ECO:0000256" key="13">
    <source>
        <dbReference type="ARBA" id="ARBA00023145"/>
    </source>
</evidence>
<evidence type="ECO:0000256" key="3">
    <source>
        <dbReference type="ARBA" id="ARBA00004239"/>
    </source>
</evidence>
<keyword evidence="14" id="KW-0325">Glycoprotein</keyword>
<dbReference type="OMA" id="DAVCAQF"/>
<evidence type="ECO:0000256" key="10">
    <source>
        <dbReference type="ARBA" id="ARBA00022825"/>
    </source>
</evidence>
<dbReference type="SUPFAM" id="SSF54897">
    <property type="entry name" value="Protease propeptides/inhibitors"/>
    <property type="match status" value="1"/>
</dbReference>
<sequence>MVYLVPFLLTLATVAPEVFASVARVRSPYTLKETHHIPKGWRKAGRAPENHILNLNIGVKQANFDELERHLFEVSDPSHYRYGKHLRTDQVHELVKPTDEALDLVQEWLRDHGIEQFSQSPAKDWIHVSLPIEKVEQLLDTKYNVYSHEDGTHLIRTSSWSIPLHLHSHIDTIQPTNSFFRSSPFRVQSVELMPWIPEDYTPPTNANLAKFCNISSVTPDCFMHLYQTVGYVPTALDTNSIGFNNFLGEVPIRPDTEMFLTKYRPEAVSGATQFPQISIANGPTQDGPLTTAEINNRTSQEANLDIQALIGISWPINITSYSTGGQPPFIQDLLTPTDTNEPYLDWLNFILNQTSLPRVISTSYGDDEQTVPKSYAIRVCNSLAQLGARGVSVLFASGDHGVGQNGTCISNDGKNTTMFVPSFPASCPYVTAVGATHQFEPEVVAFRPGAVNSNGVFQQIYASGGGFSNYFTRPSYQDRVVPAYITNLGGKYDGLYNKSGRAYPDIAAQGQSFAWVWNGTFGTISGTSASTPLMSGIIALVNDVLLTTGKPALGFLNPWIYSQGFQGFTDIVNGSAAGCQVDGFPATEGWDPVTGFGTPVGF</sequence>
<dbReference type="AlphaFoldDB" id="A0A3E2GVH4"/>